<proteinExistence type="predicted"/>
<reference evidence="1 2" key="1">
    <citation type="submission" date="2020-04" db="EMBL/GenBank/DDBJ databases">
        <title>Flammeovirgaceae bacterium KN852 isolated from deep sea.</title>
        <authorList>
            <person name="Zhang D.-C."/>
        </authorList>
    </citation>
    <scope>NUCLEOTIDE SEQUENCE [LARGE SCALE GENOMIC DNA]</scope>
    <source>
        <strain evidence="1 2">KN852</strain>
    </source>
</reference>
<organism evidence="1 2">
    <name type="scientific">Marinigracilibium pacificum</name>
    <dbReference type="NCBI Taxonomy" id="2729599"/>
    <lineage>
        <taxon>Bacteria</taxon>
        <taxon>Pseudomonadati</taxon>
        <taxon>Bacteroidota</taxon>
        <taxon>Cytophagia</taxon>
        <taxon>Cytophagales</taxon>
        <taxon>Flammeovirgaceae</taxon>
        <taxon>Marinigracilibium</taxon>
    </lineage>
</organism>
<protein>
    <recommendedName>
        <fullName evidence="3">Nitrogen fixation protein</fullName>
    </recommendedName>
</protein>
<dbReference type="Proteomes" id="UP000559010">
    <property type="component" value="Unassembled WGS sequence"/>
</dbReference>
<dbReference type="EMBL" id="JABBNU010000010">
    <property type="protein sequence ID" value="NMM49826.1"/>
    <property type="molecule type" value="Genomic_DNA"/>
</dbReference>
<evidence type="ECO:0008006" key="3">
    <source>
        <dbReference type="Google" id="ProtNLM"/>
    </source>
</evidence>
<evidence type="ECO:0000313" key="2">
    <source>
        <dbReference type="Proteomes" id="UP000559010"/>
    </source>
</evidence>
<dbReference type="AlphaFoldDB" id="A0A848J207"/>
<name>A0A848J207_9BACT</name>
<dbReference type="RefSeq" id="WP_169683324.1">
    <property type="nucleotide sequence ID" value="NZ_JABBNU010000010.1"/>
</dbReference>
<gene>
    <name evidence="1" type="ORF">HH304_15570</name>
</gene>
<accession>A0A848J207</accession>
<keyword evidence="2" id="KW-1185">Reference proteome</keyword>
<evidence type="ECO:0000313" key="1">
    <source>
        <dbReference type="EMBL" id="NMM49826.1"/>
    </source>
</evidence>
<sequence length="125" mass="14054">MAKPGAKLFGIVNTNGFIDYLKATIEIDETFVEEAAKGRPPEQRFRFAGNCAKNGCKQWNGKKGACGLIDNIIEFNDNRDVKDLNPCAIRERCRWFAQRGARACSNCNDVIRNLETELLEIEGIK</sequence>
<comment type="caution">
    <text evidence="1">The sequence shown here is derived from an EMBL/GenBank/DDBJ whole genome shotgun (WGS) entry which is preliminary data.</text>
</comment>